<dbReference type="EMBL" id="MU129126">
    <property type="protein sequence ID" value="KAF9506050.1"/>
    <property type="molecule type" value="Genomic_DNA"/>
</dbReference>
<gene>
    <name evidence="1" type="ORF">BS47DRAFT_1353378</name>
</gene>
<comment type="caution">
    <text evidence="1">The sequence shown here is derived from an EMBL/GenBank/DDBJ whole genome shotgun (WGS) entry which is preliminary data.</text>
</comment>
<reference evidence="1" key="1">
    <citation type="journal article" date="2020" name="Nat. Commun.">
        <title>Large-scale genome sequencing of mycorrhizal fungi provides insights into the early evolution of symbiotic traits.</title>
        <authorList>
            <person name="Miyauchi S."/>
            <person name="Kiss E."/>
            <person name="Kuo A."/>
            <person name="Drula E."/>
            <person name="Kohler A."/>
            <person name="Sanchez-Garcia M."/>
            <person name="Morin E."/>
            <person name="Andreopoulos B."/>
            <person name="Barry K.W."/>
            <person name="Bonito G."/>
            <person name="Buee M."/>
            <person name="Carver A."/>
            <person name="Chen C."/>
            <person name="Cichocki N."/>
            <person name="Clum A."/>
            <person name="Culley D."/>
            <person name="Crous P.W."/>
            <person name="Fauchery L."/>
            <person name="Girlanda M."/>
            <person name="Hayes R.D."/>
            <person name="Keri Z."/>
            <person name="LaButti K."/>
            <person name="Lipzen A."/>
            <person name="Lombard V."/>
            <person name="Magnuson J."/>
            <person name="Maillard F."/>
            <person name="Murat C."/>
            <person name="Nolan M."/>
            <person name="Ohm R.A."/>
            <person name="Pangilinan J."/>
            <person name="Pereira M.F."/>
            <person name="Perotto S."/>
            <person name="Peter M."/>
            <person name="Pfister S."/>
            <person name="Riley R."/>
            <person name="Sitrit Y."/>
            <person name="Stielow J.B."/>
            <person name="Szollosi G."/>
            <person name="Zifcakova L."/>
            <person name="Stursova M."/>
            <person name="Spatafora J.W."/>
            <person name="Tedersoo L."/>
            <person name="Vaario L.M."/>
            <person name="Yamada A."/>
            <person name="Yan M."/>
            <person name="Wang P."/>
            <person name="Xu J."/>
            <person name="Bruns T."/>
            <person name="Baldrian P."/>
            <person name="Vilgalys R."/>
            <person name="Dunand C."/>
            <person name="Henrissat B."/>
            <person name="Grigoriev I.V."/>
            <person name="Hibbett D."/>
            <person name="Nagy L.G."/>
            <person name="Martin F.M."/>
        </authorList>
    </citation>
    <scope>NUCLEOTIDE SEQUENCE</scope>
    <source>
        <strain evidence="1">UP504</strain>
    </source>
</reference>
<name>A0A9P6DPX4_9AGAM</name>
<proteinExistence type="predicted"/>
<keyword evidence="2" id="KW-1185">Reference proteome</keyword>
<dbReference type="AlphaFoldDB" id="A0A9P6DPX4"/>
<dbReference type="Proteomes" id="UP000886523">
    <property type="component" value="Unassembled WGS sequence"/>
</dbReference>
<sequence>MPFSTTARTILEYCTTHTPATEDILYGVWTSLLGTLFTPEQGYMLAPRRCDDSDGGIPNAIIEVMKVSPNPLTLRTILIAKIQNTQYWESRIPALQRQLNRYTDGAFSGTAYSKVYWIESIGPHWRYGEKEYEGQDARPLIDWHHTTHDQASFDDLQTLTSLVTALE</sequence>
<dbReference type="OrthoDB" id="5362978at2759"/>
<protein>
    <submittedName>
        <fullName evidence="1">Uncharacterized protein</fullName>
    </submittedName>
</protein>
<evidence type="ECO:0000313" key="1">
    <source>
        <dbReference type="EMBL" id="KAF9506050.1"/>
    </source>
</evidence>
<accession>A0A9P6DPX4</accession>
<organism evidence="1 2">
    <name type="scientific">Hydnum rufescens UP504</name>
    <dbReference type="NCBI Taxonomy" id="1448309"/>
    <lineage>
        <taxon>Eukaryota</taxon>
        <taxon>Fungi</taxon>
        <taxon>Dikarya</taxon>
        <taxon>Basidiomycota</taxon>
        <taxon>Agaricomycotina</taxon>
        <taxon>Agaricomycetes</taxon>
        <taxon>Cantharellales</taxon>
        <taxon>Hydnaceae</taxon>
        <taxon>Hydnum</taxon>
    </lineage>
</organism>
<evidence type="ECO:0000313" key="2">
    <source>
        <dbReference type="Proteomes" id="UP000886523"/>
    </source>
</evidence>